<protein>
    <submittedName>
        <fullName evidence="3">Outer membrane protein PgaA</fullName>
    </submittedName>
</protein>
<dbReference type="GO" id="GO:1901515">
    <property type="term" value="F:poly-beta-1,6-N-acetyl-D-glucosamine transmembrane transporter activity"/>
    <property type="evidence" value="ECO:0007669"/>
    <property type="project" value="InterPro"/>
</dbReference>
<dbReference type="Proteomes" id="UP000268229">
    <property type="component" value="Chromosome"/>
</dbReference>
<sequence length="799" mass="90028">MKKIPLYIAVAFAAIPLTAVAKDIHAERERWVVHARSGDAQLAEAVNALKTLYAENRDPKVRADLIALLVRQQKFSEALAVCTACGLEDFSNDELENLAKAARDSKQFPLSVSLYKQLQNKAPGKKIGHLGSALAAVDAADYSGARKQINEYRRRFGNDKDIQDAEKYLKLRTQSITERMADLQKQLEANPNDRETVIQLYRLAARLQAFPQQERLLERYPQLFNEQDRLWLQEAKAVVLLRGARPTTSSDQLHTAYQRLSEIVNKAPAGSALHTQALRDRMAAAIAVGKEKQALKDYYALVKNGEQPEYVKEQYAFALLMYGSPREAKHILANRAAKQKAKQSKVDPEIIEGLIQADSDLLHFSEAKKHLKGLNPDKYARDFTHTVYVRNPYYDKHYFWRVRLEAWSGNMKGAVKLMDEWLAEHPGDPWAMILRGELAQWNGHEDEAIRWFDKSREFLSEESQKWANNKAGAVLLNSGDWSSIQDLVAEIDRNDLNYQGFWKLYDEGRAAQLNISGNVLKATSPKGKAEWHQEIKLYSPRSQGGHRAYIVQRFDTDPNNGNTLRAGRVGAGAEVSLYPITLNAEAGRGTHLNNKAYLNAGADYRVNDYLSLTARAALNSANTPIKALNQNVYANEYTVNAELTPSNVTRAGLSLGVMKFDDGNTRQATRTWLTHTLFQHNRWKVGSSLSADYGRNKEIAGTNYYNPKSNKSINGGLDLSYTVPFAHATILDQKLSGGAGRYWQAGENAENTWMLKYGHDWQFGKQAKLGYELGRQQAIYDGKPEYQNFGNVSLNVKFH</sequence>
<dbReference type="Gene3D" id="1.25.40.10">
    <property type="entry name" value="Tetratricopeptide repeat domain"/>
    <property type="match status" value="1"/>
</dbReference>
<dbReference type="EMBL" id="LR134516">
    <property type="protein sequence ID" value="VEJ20434.1"/>
    <property type="molecule type" value="Genomic_DNA"/>
</dbReference>
<dbReference type="STRING" id="326522.BWD08_00500"/>
<dbReference type="AlphaFoldDB" id="A0A448U964"/>
<dbReference type="InterPro" id="IPR011990">
    <property type="entry name" value="TPR-like_helical_dom_sf"/>
</dbReference>
<evidence type="ECO:0000256" key="1">
    <source>
        <dbReference type="SAM" id="SignalP"/>
    </source>
</evidence>
<dbReference type="InterPro" id="IPR049003">
    <property type="entry name" value="PgaA_barrel"/>
</dbReference>
<gene>
    <name evidence="3" type="ORF">NCTC12227_00140</name>
</gene>
<feature type="domain" description="PgaA membrane beta barrel" evidence="2">
    <location>
        <begin position="511"/>
        <end position="798"/>
    </location>
</feature>
<accession>A0A448U964</accession>
<dbReference type="InterPro" id="IPR023870">
    <property type="entry name" value="PGA_export_porin_PgaA"/>
</dbReference>
<dbReference type="SUPFAM" id="SSF48452">
    <property type="entry name" value="TPR-like"/>
    <property type="match status" value="1"/>
</dbReference>
<evidence type="ECO:0000313" key="3">
    <source>
        <dbReference type="EMBL" id="VEJ20434.1"/>
    </source>
</evidence>
<evidence type="ECO:0000259" key="2">
    <source>
        <dbReference type="Pfam" id="PF21197"/>
    </source>
</evidence>
<proteinExistence type="predicted"/>
<organism evidence="3 4">
    <name type="scientific">Neisseria animaloris</name>
    <dbReference type="NCBI Taxonomy" id="326522"/>
    <lineage>
        <taxon>Bacteria</taxon>
        <taxon>Pseudomonadati</taxon>
        <taxon>Pseudomonadota</taxon>
        <taxon>Betaproteobacteria</taxon>
        <taxon>Neisseriales</taxon>
        <taxon>Neisseriaceae</taxon>
        <taxon>Neisseria</taxon>
    </lineage>
</organism>
<keyword evidence="1" id="KW-0732">Signal</keyword>
<feature type="signal peptide" evidence="1">
    <location>
        <begin position="1"/>
        <end position="21"/>
    </location>
</feature>
<reference evidence="3 4" key="1">
    <citation type="submission" date="2018-12" db="EMBL/GenBank/DDBJ databases">
        <authorList>
            <consortium name="Pathogen Informatics"/>
        </authorList>
    </citation>
    <scope>NUCLEOTIDE SEQUENCE [LARGE SCALE GENOMIC DNA]</scope>
    <source>
        <strain evidence="3 4">NCTC12227</strain>
    </source>
</reference>
<evidence type="ECO:0000313" key="4">
    <source>
        <dbReference type="Proteomes" id="UP000268229"/>
    </source>
</evidence>
<keyword evidence="4" id="KW-1185">Reference proteome</keyword>
<dbReference type="KEGG" id="nani:NCTC12227_00140"/>
<dbReference type="Pfam" id="PF21197">
    <property type="entry name" value="PgaA_barrel"/>
    <property type="match status" value="1"/>
</dbReference>
<name>A0A448U964_9NEIS</name>
<dbReference type="NCBIfam" id="TIGR03939">
    <property type="entry name" value="PGA_TPR_OMP"/>
    <property type="match status" value="1"/>
</dbReference>
<feature type="chain" id="PRO_5019221479" evidence="1">
    <location>
        <begin position="22"/>
        <end position="799"/>
    </location>
</feature>
<dbReference type="RefSeq" id="WP_232012736.1">
    <property type="nucleotide sequence ID" value="NZ_LR134516.1"/>
</dbReference>